<dbReference type="GeneID" id="96875235"/>
<comment type="caution">
    <text evidence="1">The sequence shown here is derived from an EMBL/GenBank/DDBJ whole genome shotgun (WGS) entry which is preliminary data.</text>
</comment>
<evidence type="ECO:0000313" key="1">
    <source>
        <dbReference type="EMBL" id="EGU38762.1"/>
    </source>
</evidence>
<organism evidence="1 2">
    <name type="scientific">Vibrio ichthyoenteri ATCC 700023</name>
    <dbReference type="NCBI Taxonomy" id="870968"/>
    <lineage>
        <taxon>Bacteria</taxon>
        <taxon>Pseudomonadati</taxon>
        <taxon>Pseudomonadota</taxon>
        <taxon>Gammaproteobacteria</taxon>
        <taxon>Vibrionales</taxon>
        <taxon>Vibrionaceae</taxon>
        <taxon>Vibrio</taxon>
    </lineage>
</organism>
<dbReference type="RefSeq" id="WP_006712448.1">
    <property type="nucleotide sequence ID" value="NZ_AFWF01000162.1"/>
</dbReference>
<dbReference type="Proteomes" id="UP000004605">
    <property type="component" value="Unassembled WGS sequence"/>
</dbReference>
<dbReference type="AlphaFoldDB" id="F9S2Z2"/>
<accession>F9S2Z2</accession>
<protein>
    <submittedName>
        <fullName evidence="1">Uncharacterized protein</fullName>
    </submittedName>
</protein>
<keyword evidence="2" id="KW-1185">Reference proteome</keyword>
<name>F9S2Z2_9VIBR</name>
<reference evidence="1 2" key="1">
    <citation type="journal article" date="2012" name="Int. J. Syst. Evol. Microbiol.">
        <title>Vibrio caribbeanicus sp. nov., isolated from the marine sponge Scleritoderma cyanea.</title>
        <authorList>
            <person name="Hoffmann M."/>
            <person name="Monday S.R."/>
            <person name="Allard M.W."/>
            <person name="Strain E.A."/>
            <person name="Whittaker P."/>
            <person name="Naum M."/>
            <person name="McCarthy P.J."/>
            <person name="Lopez J.V."/>
            <person name="Fischer M."/>
            <person name="Brown E.W."/>
        </authorList>
    </citation>
    <scope>NUCLEOTIDE SEQUENCE [LARGE SCALE GENOMIC DNA]</scope>
    <source>
        <strain evidence="1 2">ATCC 700023</strain>
    </source>
</reference>
<proteinExistence type="predicted"/>
<gene>
    <name evidence="1" type="ORF">VII00023_17949</name>
</gene>
<dbReference type="EMBL" id="AFWF01000162">
    <property type="protein sequence ID" value="EGU38762.1"/>
    <property type="molecule type" value="Genomic_DNA"/>
</dbReference>
<evidence type="ECO:0000313" key="2">
    <source>
        <dbReference type="Proteomes" id="UP000004605"/>
    </source>
</evidence>
<sequence>MTGQTKLNLLEQEAQYQRELDAYDTVLWSTARMLNYFAWDEEKALKVMDTIYAKARSWPERFPHLVDKEDHNVVKATSYYYDILADAEPIVAAKRQQELNALKEQLNMVPFSWLRHPRLKRVILWLNRPIAA</sequence>